<evidence type="ECO:0000256" key="6">
    <source>
        <dbReference type="SAM" id="Phobius"/>
    </source>
</evidence>
<dbReference type="KEGG" id="scib:HUG20_15070"/>
<evidence type="ECO:0000259" key="7">
    <source>
        <dbReference type="Pfam" id="PF05425"/>
    </source>
</evidence>
<feature type="transmembrane region" description="Helical" evidence="6">
    <location>
        <begin position="335"/>
        <end position="355"/>
    </location>
</feature>
<evidence type="ECO:0000259" key="8">
    <source>
        <dbReference type="Pfam" id="PF13115"/>
    </source>
</evidence>
<proteinExistence type="predicted"/>
<feature type="domain" description="Copper resistance protein D" evidence="7">
    <location>
        <begin position="168"/>
        <end position="265"/>
    </location>
</feature>
<feature type="transmembrane region" description="Helical" evidence="6">
    <location>
        <begin position="140"/>
        <end position="160"/>
    </location>
</feature>
<feature type="transmembrane region" description="Helical" evidence="6">
    <location>
        <begin position="109"/>
        <end position="128"/>
    </location>
</feature>
<dbReference type="RefSeq" id="WP_200085517.1">
    <property type="nucleotide sequence ID" value="NZ_CP054706.1"/>
</dbReference>
<dbReference type="EMBL" id="CP054706">
    <property type="protein sequence ID" value="QQK81085.1"/>
    <property type="molecule type" value="Genomic_DNA"/>
</dbReference>
<dbReference type="InterPro" id="IPR032693">
    <property type="entry name" value="YtkA-like_dom"/>
</dbReference>
<keyword evidence="4 6" id="KW-1133">Transmembrane helix</keyword>
<dbReference type="PANTHER" id="PTHR34820">
    <property type="entry name" value="INNER MEMBRANE PROTEIN YEBZ"/>
    <property type="match status" value="1"/>
</dbReference>
<organism evidence="9 10">
    <name type="scientific">Salicibibacter cibi</name>
    <dbReference type="NCBI Taxonomy" id="2743001"/>
    <lineage>
        <taxon>Bacteria</taxon>
        <taxon>Bacillati</taxon>
        <taxon>Bacillota</taxon>
        <taxon>Bacilli</taxon>
        <taxon>Bacillales</taxon>
        <taxon>Bacillaceae</taxon>
        <taxon>Salicibibacter</taxon>
    </lineage>
</organism>
<feature type="transmembrane region" description="Helical" evidence="6">
    <location>
        <begin position="79"/>
        <end position="100"/>
    </location>
</feature>
<feature type="transmembrane region" description="Helical" evidence="6">
    <location>
        <begin position="37"/>
        <end position="59"/>
    </location>
</feature>
<feature type="transmembrane region" description="Helical" evidence="6">
    <location>
        <begin position="207"/>
        <end position="227"/>
    </location>
</feature>
<feature type="domain" description="YtkA-like" evidence="8">
    <location>
        <begin position="368"/>
        <end position="449"/>
    </location>
</feature>
<protein>
    <submittedName>
        <fullName evidence="9">CopD family protein</fullName>
    </submittedName>
</protein>
<dbReference type="GO" id="GO:0006825">
    <property type="term" value="P:copper ion transport"/>
    <property type="evidence" value="ECO:0007669"/>
    <property type="project" value="InterPro"/>
</dbReference>
<dbReference type="InterPro" id="IPR008457">
    <property type="entry name" value="Cu-R_CopD_dom"/>
</dbReference>
<dbReference type="Pfam" id="PF13115">
    <property type="entry name" value="YtkA"/>
    <property type="match status" value="1"/>
</dbReference>
<feature type="transmembrane region" description="Helical" evidence="6">
    <location>
        <begin position="307"/>
        <end position="328"/>
    </location>
</feature>
<dbReference type="AlphaFoldDB" id="A0A7T6ZD50"/>
<evidence type="ECO:0000256" key="5">
    <source>
        <dbReference type="ARBA" id="ARBA00023136"/>
    </source>
</evidence>
<keyword evidence="2" id="KW-1003">Cell membrane</keyword>
<evidence type="ECO:0000256" key="2">
    <source>
        <dbReference type="ARBA" id="ARBA00022475"/>
    </source>
</evidence>
<keyword evidence="3 6" id="KW-0812">Transmembrane</keyword>
<feature type="transmembrane region" description="Helical" evidence="6">
    <location>
        <begin position="6"/>
        <end position="25"/>
    </location>
</feature>
<dbReference type="Proteomes" id="UP000595349">
    <property type="component" value="Chromosome"/>
</dbReference>
<keyword evidence="10" id="KW-1185">Reference proteome</keyword>
<reference evidence="9 10" key="1">
    <citation type="submission" date="2020-06" db="EMBL/GenBank/DDBJ databases">
        <title>Genomic analysis of Salicibibacter sp. NKC21-4.</title>
        <authorList>
            <person name="Oh Y.J."/>
        </authorList>
    </citation>
    <scope>NUCLEOTIDE SEQUENCE [LARGE SCALE GENOMIC DNA]</scope>
    <source>
        <strain evidence="9 10">NKC21-4</strain>
    </source>
</reference>
<dbReference type="InterPro" id="IPR032694">
    <property type="entry name" value="CopC/D"/>
</dbReference>
<name>A0A7T6ZD50_9BACI</name>
<gene>
    <name evidence="9" type="ORF">HUG20_15070</name>
</gene>
<evidence type="ECO:0000256" key="4">
    <source>
        <dbReference type="ARBA" id="ARBA00022989"/>
    </source>
</evidence>
<accession>A0A7T6ZD50</accession>
<comment type="subcellular location">
    <subcellularLocation>
        <location evidence="1">Cell membrane</location>
        <topology evidence="1">Multi-pass membrane protein</topology>
    </subcellularLocation>
</comment>
<evidence type="ECO:0000313" key="10">
    <source>
        <dbReference type="Proteomes" id="UP000595349"/>
    </source>
</evidence>
<feature type="transmembrane region" description="Helical" evidence="6">
    <location>
        <begin position="248"/>
        <end position="266"/>
    </location>
</feature>
<sequence length="467" mass="51815">MVILADAALFLALSVFVGVHILEGISGNNRPKLRLPSFLIALLAIALIVFSFIPFGMIAEQTASLSQDPFPTALGSVLLDFNIGQGFIVFVLFLAITLIARSTLKEKRWLLLLPILGMILASAWSSHPASLSNLGYFFDVIHMAAAMAWTGVLLVVGFFSTGDDRWLRFFHWFTPFAITMVLLLFASGLGMLTLITPEYTNSWLLSYGQWQLLKHLLFIPLVFYGFAHGFIMKKRLANGTNRTPRFSLRMESAVLAFVFIVTAVMAEQEPPHGVLETLEYTNMSELAMQMITTEFSAGEIVTWNMSFPTFLLIVATGTVLASFIYSVGKMESARFAPIHIVLFVLIAYTGIMLSADVETTTEDTSGESTMEIELLNDTQGTVGDEYLLQAEVTLEGQPIENADVIYFEVWPEEDDVNKGTIIHAEHESNGIYTADYTFAEAANYYVQIHVTADGMHRNPVHEVEVGQ</sequence>
<dbReference type="Pfam" id="PF05425">
    <property type="entry name" value="CopD"/>
    <property type="match status" value="1"/>
</dbReference>
<dbReference type="GO" id="GO:0005886">
    <property type="term" value="C:plasma membrane"/>
    <property type="evidence" value="ECO:0007669"/>
    <property type="project" value="UniProtKB-SubCell"/>
</dbReference>
<keyword evidence="5 6" id="KW-0472">Membrane</keyword>
<evidence type="ECO:0000256" key="3">
    <source>
        <dbReference type="ARBA" id="ARBA00022692"/>
    </source>
</evidence>
<dbReference type="PANTHER" id="PTHR34820:SF4">
    <property type="entry name" value="INNER MEMBRANE PROTEIN YEBZ"/>
    <property type="match status" value="1"/>
</dbReference>
<feature type="transmembrane region" description="Helical" evidence="6">
    <location>
        <begin position="172"/>
        <end position="195"/>
    </location>
</feature>
<evidence type="ECO:0000256" key="1">
    <source>
        <dbReference type="ARBA" id="ARBA00004651"/>
    </source>
</evidence>
<evidence type="ECO:0000313" key="9">
    <source>
        <dbReference type="EMBL" id="QQK81085.1"/>
    </source>
</evidence>